<dbReference type="EMBL" id="CP003281">
    <property type="protein sequence ID" value="AFL85356.1"/>
    <property type="molecule type" value="Genomic_DNA"/>
</dbReference>
<dbReference type="RefSeq" id="WP_014773307.1">
    <property type="nucleotide sequence ID" value="NC_018010.1"/>
</dbReference>
<evidence type="ECO:0000259" key="1">
    <source>
        <dbReference type="PROSITE" id="PS51459"/>
    </source>
</evidence>
<dbReference type="SUPFAM" id="SSF140931">
    <property type="entry name" value="Fic-like"/>
    <property type="match status" value="1"/>
</dbReference>
<organism evidence="2 3">
    <name type="scientific">Belliella baltica (strain DSM 15883 / CIP 108006 / LMG 21964 / BA134)</name>
    <dbReference type="NCBI Taxonomy" id="866536"/>
    <lineage>
        <taxon>Bacteria</taxon>
        <taxon>Pseudomonadati</taxon>
        <taxon>Bacteroidota</taxon>
        <taxon>Cytophagia</taxon>
        <taxon>Cytophagales</taxon>
        <taxon>Cyclobacteriaceae</taxon>
        <taxon>Belliella</taxon>
    </lineage>
</organism>
<dbReference type="Proteomes" id="UP000006050">
    <property type="component" value="Chromosome"/>
</dbReference>
<evidence type="ECO:0000313" key="2">
    <source>
        <dbReference type="EMBL" id="AFL85356.1"/>
    </source>
</evidence>
<dbReference type="InterPro" id="IPR053737">
    <property type="entry name" value="Type_II_TA_Toxin"/>
</dbReference>
<evidence type="ECO:0000313" key="3">
    <source>
        <dbReference type="Proteomes" id="UP000006050"/>
    </source>
</evidence>
<name>I3Z7Y8_BELBD</name>
<dbReference type="Gene3D" id="1.20.120.1870">
    <property type="entry name" value="Fic/DOC protein, Fido domain"/>
    <property type="match status" value="1"/>
</dbReference>
<dbReference type="GO" id="GO:0016301">
    <property type="term" value="F:kinase activity"/>
    <property type="evidence" value="ECO:0007669"/>
    <property type="project" value="InterPro"/>
</dbReference>
<dbReference type="HOGENOM" id="CLU_115697_3_0_10"/>
<dbReference type="InterPro" id="IPR006440">
    <property type="entry name" value="Doc"/>
</dbReference>
<dbReference type="PROSITE" id="PS51459">
    <property type="entry name" value="FIDO"/>
    <property type="match status" value="1"/>
</dbReference>
<dbReference type="PANTHER" id="PTHR39426">
    <property type="entry name" value="HOMOLOGY TO DEATH-ON-CURING PROTEIN OF PHAGE P1"/>
    <property type="match status" value="1"/>
</dbReference>
<gene>
    <name evidence="2" type="ordered locus">Belba_2823</name>
</gene>
<dbReference type="Pfam" id="PF02661">
    <property type="entry name" value="Fic"/>
    <property type="match status" value="1"/>
</dbReference>
<dbReference type="InterPro" id="IPR036597">
    <property type="entry name" value="Fido-like_dom_sf"/>
</dbReference>
<accession>I3Z7Y8</accession>
<dbReference type="OrthoDB" id="9802752at2"/>
<sequence length="146" mass="16834">MAFNYFNIEYAIKTHDFIINESGGSHGENDLGLLESVLEHIQNDFYYPEFEAKITHLVFSVNKNHAFSDGNKRSSIALGAYFLEINGLDYCIDRFIIEMENIAVHVADNRIDKDLLFEIIYSVINEDDFSEELRLKIIEATSTEEI</sequence>
<dbReference type="KEGG" id="bbd:Belba_2823"/>
<feature type="domain" description="Fido" evidence="1">
    <location>
        <begin position="6"/>
        <end position="126"/>
    </location>
</feature>
<dbReference type="PATRIC" id="fig|866536.3.peg.2907"/>
<dbReference type="STRING" id="866536.Belba_2823"/>
<dbReference type="PANTHER" id="PTHR39426:SF1">
    <property type="entry name" value="HOMOLOGY TO DEATH-ON-CURING PROTEIN OF PHAGE P1"/>
    <property type="match status" value="1"/>
</dbReference>
<dbReference type="eggNOG" id="COG3654">
    <property type="taxonomic scope" value="Bacteria"/>
</dbReference>
<proteinExistence type="predicted"/>
<dbReference type="NCBIfam" id="TIGR01550">
    <property type="entry name" value="DOC_P1"/>
    <property type="match status" value="1"/>
</dbReference>
<dbReference type="InterPro" id="IPR003812">
    <property type="entry name" value="Fido"/>
</dbReference>
<reference evidence="3" key="1">
    <citation type="submission" date="2012-06" db="EMBL/GenBank/DDBJ databases">
        <title>The complete genome of Belliella baltica DSM 15883.</title>
        <authorList>
            <person name="Lucas S."/>
            <person name="Copeland A."/>
            <person name="Lapidus A."/>
            <person name="Goodwin L."/>
            <person name="Pitluck S."/>
            <person name="Peters L."/>
            <person name="Mikhailova N."/>
            <person name="Davenport K."/>
            <person name="Kyrpides N."/>
            <person name="Mavromatis K."/>
            <person name="Pagani I."/>
            <person name="Ivanova N."/>
            <person name="Ovchinnikova G."/>
            <person name="Zeytun A."/>
            <person name="Detter J.C."/>
            <person name="Han C."/>
            <person name="Land M."/>
            <person name="Hauser L."/>
            <person name="Markowitz V."/>
            <person name="Cheng J.-F."/>
            <person name="Hugenholtz P."/>
            <person name="Woyke T."/>
            <person name="Wu D."/>
            <person name="Tindall B."/>
            <person name="Pomrenke H."/>
            <person name="Brambilla E."/>
            <person name="Klenk H.-P."/>
            <person name="Eisen J.A."/>
        </authorList>
    </citation>
    <scope>NUCLEOTIDE SEQUENCE [LARGE SCALE GENOMIC DNA]</scope>
    <source>
        <strain evidence="3">DSM 15883 / CIP 108006 / LMG 21964 / BA134</strain>
    </source>
</reference>
<dbReference type="AlphaFoldDB" id="I3Z7Y8"/>
<protein>
    <submittedName>
        <fullName evidence="2">Death-on-curing family protein</fullName>
    </submittedName>
</protein>
<keyword evidence="3" id="KW-1185">Reference proteome</keyword>